<reference evidence="2 3" key="1">
    <citation type="journal article" date="1998" name="Science">
        <title>Genome sequence of the nematode C. elegans: a platform for investigating biology.</title>
        <authorList>
            <consortium name="The C. elegans sequencing consortium"/>
            <person name="Sulson J.E."/>
            <person name="Waterston R."/>
        </authorList>
    </citation>
    <scope>NUCLEOTIDE SEQUENCE [LARGE SCALE GENOMIC DNA]</scope>
    <source>
        <strain evidence="2 3">Bristol N2</strain>
    </source>
</reference>
<gene>
    <name evidence="2 4" type="primary">oef-1</name>
    <name evidence="2" type="ORF">CELE_F49E8.2</name>
    <name evidence="4" type="ORF">F49E8.2</name>
</gene>
<dbReference type="OrthoDB" id="5811778at2759"/>
<dbReference type="Bgee" id="WBGene00018636">
    <property type="expression patterns" value="Expressed in adult organism and 8 other cell types or tissues"/>
</dbReference>
<evidence type="ECO:0000313" key="4">
    <source>
        <dbReference type="WormBase" id="F49E8.2a"/>
    </source>
</evidence>
<dbReference type="eggNOG" id="ENOG502TGK8">
    <property type="taxonomic scope" value="Eukaryota"/>
</dbReference>
<dbReference type="ExpressionAtlas" id="G4SGI5">
    <property type="expression patterns" value="baseline and differential"/>
</dbReference>
<dbReference type="AlphaFoldDB" id="G4SGI5"/>
<dbReference type="HOGENOM" id="CLU_722073_0_0_1"/>
<feature type="compositionally biased region" description="Polar residues" evidence="1">
    <location>
        <begin position="353"/>
        <end position="374"/>
    </location>
</feature>
<dbReference type="PaxDb" id="6239-F49E8.2a"/>
<feature type="compositionally biased region" description="Acidic residues" evidence="1">
    <location>
        <begin position="331"/>
        <end position="345"/>
    </location>
</feature>
<dbReference type="EMBL" id="BX284604">
    <property type="protein sequence ID" value="CCD70443.2"/>
    <property type="molecule type" value="Genomic_DNA"/>
</dbReference>
<dbReference type="AGR" id="WB:WBGene00018636"/>
<dbReference type="GeneID" id="177529"/>
<dbReference type="IntAct" id="G4SGI5">
    <property type="interactions" value="1"/>
</dbReference>
<dbReference type="FunCoup" id="G4SGI5">
    <property type="interactions" value="1373"/>
</dbReference>
<proteinExistence type="evidence at protein level"/>
<keyword evidence="5" id="KW-1267">Proteomics identification</keyword>
<dbReference type="STRING" id="6239.F49E8.2a.1"/>
<evidence type="ECO:0000256" key="1">
    <source>
        <dbReference type="SAM" id="MobiDB-lite"/>
    </source>
</evidence>
<dbReference type="CTD" id="177529"/>
<feature type="compositionally biased region" description="Basic and acidic residues" evidence="1">
    <location>
        <begin position="302"/>
        <end position="330"/>
    </location>
</feature>
<evidence type="ECO:0000313" key="2">
    <source>
        <dbReference type="EMBL" id="CCD70443.2"/>
    </source>
</evidence>
<feature type="region of interest" description="Disordered" evidence="1">
    <location>
        <begin position="302"/>
        <end position="374"/>
    </location>
</feature>
<name>G4SGI5_CAEEL</name>
<dbReference type="PeptideAtlas" id="G4SGI5"/>
<sequence>MPKSLRKRFVLVSIDDNIEQINAARKLRRYLTNNHLNHIFSSTPEEMKEYLDKLDSGTFNFRETAEEQKSVDPFSEANQPAIQMSSNQEILEKWARGTFAENSDALKLLLEPTNIEEDAVLDDHESENIVNNIPQLFMVNSMDAETPNDSIIVENGKEDQLDMAYCSLCKHEVETGRNRNTKIRKQTEHVLDAHPESEFLNVDIAKRYECVHCLRTLPVSKSPCEHISEHHDKTHVEIEFRDLWSNEQVSTFNSVMEKCFLRHLPVPRSRRIRNGNTWYLSEKASYRIVRGGEIIHISTVADKSKTDNGKESKQSRLDNSERGKPTRSMDSDYDIFDNQDETDSEEGARSESIDTGNKVSESEPGSLQSVIDLE</sequence>
<dbReference type="WormBase" id="F49E8.2a">
    <property type="protein sequence ID" value="CE51820"/>
    <property type="gene ID" value="WBGene00018636"/>
    <property type="gene designation" value="oef-1"/>
</dbReference>
<dbReference type="KEGG" id="cel:CELE_F49E8.2"/>
<evidence type="ECO:0007829" key="5">
    <source>
        <dbReference type="PeptideAtlas" id="G4SGI5"/>
    </source>
</evidence>
<dbReference type="Proteomes" id="UP000001940">
    <property type="component" value="Chromosome IV"/>
</dbReference>
<dbReference type="RefSeq" id="NP_001255303.2">
    <property type="nucleotide sequence ID" value="NM_001268374.5"/>
</dbReference>
<evidence type="ECO:0000313" key="3">
    <source>
        <dbReference type="Proteomes" id="UP000001940"/>
    </source>
</evidence>
<protein>
    <submittedName>
        <fullName evidence="2">C2H2-type domain-containing protein</fullName>
    </submittedName>
</protein>
<organism evidence="2 3">
    <name type="scientific">Caenorhabditis elegans</name>
    <dbReference type="NCBI Taxonomy" id="6239"/>
    <lineage>
        <taxon>Eukaryota</taxon>
        <taxon>Metazoa</taxon>
        <taxon>Ecdysozoa</taxon>
        <taxon>Nematoda</taxon>
        <taxon>Chromadorea</taxon>
        <taxon>Rhabditida</taxon>
        <taxon>Rhabditina</taxon>
        <taxon>Rhabditomorpha</taxon>
        <taxon>Rhabditoidea</taxon>
        <taxon>Rhabditidae</taxon>
        <taxon>Peloderinae</taxon>
        <taxon>Caenorhabditis</taxon>
    </lineage>
</organism>
<keyword evidence="3" id="KW-1185">Reference proteome</keyword>
<accession>G4SGI5</accession>
<dbReference type="InParanoid" id="G4SGI5"/>